<dbReference type="InterPro" id="IPR001564">
    <property type="entry name" value="Nucleoside_diP_kinase"/>
</dbReference>
<keyword evidence="5 15" id="KW-0808">Transferase</keyword>
<evidence type="ECO:0000256" key="8">
    <source>
        <dbReference type="ARBA" id="ARBA00022777"/>
    </source>
</evidence>
<dbReference type="GO" id="GO:0046872">
    <property type="term" value="F:metal ion binding"/>
    <property type="evidence" value="ECO:0007669"/>
    <property type="project" value="UniProtKB-KW"/>
</dbReference>
<dbReference type="OrthoDB" id="9801161at2"/>
<dbReference type="GO" id="GO:0006228">
    <property type="term" value="P:UTP biosynthetic process"/>
    <property type="evidence" value="ECO:0007669"/>
    <property type="project" value="InterPro"/>
</dbReference>
<dbReference type="HOGENOM" id="CLU_060216_6_3_9"/>
<evidence type="ECO:0000259" key="14">
    <source>
        <dbReference type="SMART" id="SM00562"/>
    </source>
</evidence>
<dbReference type="SMART" id="SM00562">
    <property type="entry name" value="NDK"/>
    <property type="match status" value="1"/>
</dbReference>
<dbReference type="GO" id="GO:0006241">
    <property type="term" value="P:CTP biosynthetic process"/>
    <property type="evidence" value="ECO:0007669"/>
    <property type="project" value="InterPro"/>
</dbReference>
<feature type="binding site" evidence="12">
    <location>
        <position position="12"/>
    </location>
    <ligand>
        <name>ATP</name>
        <dbReference type="ChEBI" id="CHEBI:30616"/>
    </ligand>
</feature>
<name>C7XUA9_9LACO</name>
<keyword evidence="9" id="KW-0067">ATP-binding</keyword>
<evidence type="ECO:0000256" key="5">
    <source>
        <dbReference type="ARBA" id="ARBA00022679"/>
    </source>
</evidence>
<evidence type="ECO:0000256" key="13">
    <source>
        <dbReference type="RuleBase" id="RU004011"/>
    </source>
</evidence>
<feature type="binding site" evidence="12">
    <location>
        <position position="119"/>
    </location>
    <ligand>
        <name>ATP</name>
        <dbReference type="ChEBI" id="CHEBI:30616"/>
    </ligand>
</feature>
<evidence type="ECO:0000256" key="2">
    <source>
        <dbReference type="ARBA" id="ARBA00008142"/>
    </source>
</evidence>
<dbReference type="RefSeq" id="WP_006916022.1">
    <property type="nucleotide sequence ID" value="NZ_GG698802.1"/>
</dbReference>
<dbReference type="eggNOG" id="COG0105">
    <property type="taxonomic scope" value="Bacteria"/>
</dbReference>
<dbReference type="Gene3D" id="3.30.70.141">
    <property type="entry name" value="Nucleoside diphosphate kinase-like domain"/>
    <property type="match status" value="1"/>
</dbReference>
<feature type="domain" description="Nucleoside diphosphate kinase-like" evidence="14">
    <location>
        <begin position="4"/>
        <end position="145"/>
    </location>
</feature>
<organism evidence="15 16">
    <name type="scientific">Limosilactobacillus coleohominis 101-4-CHN</name>
    <dbReference type="NCBI Taxonomy" id="575594"/>
    <lineage>
        <taxon>Bacteria</taxon>
        <taxon>Bacillati</taxon>
        <taxon>Bacillota</taxon>
        <taxon>Bacilli</taxon>
        <taxon>Lactobacillales</taxon>
        <taxon>Lactobacillaceae</taxon>
        <taxon>Limosilactobacillus</taxon>
    </lineage>
</organism>
<reference evidence="15 16" key="1">
    <citation type="submission" date="2009-06" db="EMBL/GenBank/DDBJ databases">
        <title>The Genome Sequence of Lactobacillus coleohominis strain 101-4-CHN.</title>
        <authorList>
            <consortium name="The Broad Institute Genome Sequencing Platform"/>
            <person name="Ward D."/>
            <person name="Young S.K."/>
            <person name="Zeng Q."/>
            <person name="Koehrsen M."/>
            <person name="Alvarado L."/>
            <person name="Berlin A."/>
            <person name="Borenstein D."/>
            <person name="Chen Z."/>
            <person name="Engels R."/>
            <person name="Freedman E."/>
            <person name="Gellesch M."/>
            <person name="Goldberg J."/>
            <person name="Griggs A."/>
            <person name="Gujja S."/>
            <person name="Heiman D."/>
            <person name="Hepburn T."/>
            <person name="Howarth C."/>
            <person name="Jen D."/>
            <person name="Larson L."/>
            <person name="Lewis B."/>
            <person name="Mehta T."/>
            <person name="Park D."/>
            <person name="Pearson M."/>
            <person name="Roberts A."/>
            <person name="Saif S."/>
            <person name="Shea T."/>
            <person name="Shenoy N."/>
            <person name="Sisk P."/>
            <person name="Stolte C."/>
            <person name="Sykes S."/>
            <person name="Walk T."/>
            <person name="White J."/>
            <person name="Yandava C."/>
            <person name="Liu Y."/>
            <person name="Xu Q."/>
            <person name="Lander E."/>
            <person name="Nusbaum C."/>
            <person name="Galagan J."/>
            <person name="Birren B."/>
        </authorList>
    </citation>
    <scope>NUCLEOTIDE SEQUENCE [LARGE SCALE GENOMIC DNA]</scope>
    <source>
        <strain evidence="15 16">101-4-CHN</strain>
    </source>
</reference>
<dbReference type="STRING" id="575594.HMPREF0501_00275"/>
<accession>C7XUA9</accession>
<dbReference type="GO" id="GO:0004550">
    <property type="term" value="F:nucleoside diphosphate kinase activity"/>
    <property type="evidence" value="ECO:0007669"/>
    <property type="project" value="UniProtKB-EC"/>
</dbReference>
<evidence type="ECO:0000256" key="11">
    <source>
        <dbReference type="ARBA" id="ARBA00023080"/>
    </source>
</evidence>
<dbReference type="NCBIfam" id="NF001908">
    <property type="entry name" value="PRK00668.1"/>
    <property type="match status" value="1"/>
</dbReference>
<evidence type="ECO:0000256" key="10">
    <source>
        <dbReference type="ARBA" id="ARBA00022842"/>
    </source>
</evidence>
<dbReference type="InterPro" id="IPR036850">
    <property type="entry name" value="NDK-like_dom_sf"/>
</dbReference>
<dbReference type="PROSITE" id="PS51374">
    <property type="entry name" value="NDPK_LIKE"/>
    <property type="match status" value="1"/>
</dbReference>
<gene>
    <name evidence="15" type="primary">awd</name>
    <name evidence="15" type="ORF">HMPREF0501_00275</name>
</gene>
<dbReference type="CDD" id="cd04413">
    <property type="entry name" value="NDPk_I"/>
    <property type="match status" value="1"/>
</dbReference>
<dbReference type="Proteomes" id="UP000003987">
    <property type="component" value="Unassembled WGS sequence"/>
</dbReference>
<keyword evidence="7" id="KW-0547">Nucleotide-binding</keyword>
<dbReference type="PANTHER" id="PTHR11349">
    <property type="entry name" value="NUCLEOSIDE DIPHOSPHATE KINASE"/>
    <property type="match status" value="1"/>
</dbReference>
<dbReference type="GO" id="GO:0006183">
    <property type="term" value="P:GTP biosynthetic process"/>
    <property type="evidence" value="ECO:0007669"/>
    <property type="project" value="InterPro"/>
</dbReference>
<feature type="binding site" evidence="12">
    <location>
        <position position="88"/>
    </location>
    <ligand>
        <name>ATP</name>
        <dbReference type="ChEBI" id="CHEBI:30616"/>
    </ligand>
</feature>
<dbReference type="SUPFAM" id="SSF54919">
    <property type="entry name" value="Nucleoside diphosphate kinase, NDK"/>
    <property type="match status" value="1"/>
</dbReference>
<keyword evidence="6" id="KW-0479">Metal-binding</keyword>
<evidence type="ECO:0000256" key="9">
    <source>
        <dbReference type="ARBA" id="ARBA00022840"/>
    </source>
</evidence>
<keyword evidence="8 15" id="KW-0418">Kinase</keyword>
<keyword evidence="10" id="KW-0460">Magnesium</keyword>
<evidence type="ECO:0000313" key="15">
    <source>
        <dbReference type="EMBL" id="EEU30870.1"/>
    </source>
</evidence>
<comment type="cofactor">
    <cofactor evidence="1">
        <name>Mg(2+)</name>
        <dbReference type="ChEBI" id="CHEBI:18420"/>
    </cofactor>
</comment>
<comment type="similarity">
    <text evidence="2 12 13">Belongs to the NDK family.</text>
</comment>
<keyword evidence="11" id="KW-0546">Nucleotide metabolism</keyword>
<evidence type="ECO:0000256" key="7">
    <source>
        <dbReference type="ARBA" id="ARBA00022741"/>
    </source>
</evidence>
<feature type="binding site" evidence="12">
    <location>
        <position position="105"/>
    </location>
    <ligand>
        <name>ATP</name>
        <dbReference type="ChEBI" id="CHEBI:30616"/>
    </ligand>
</feature>
<dbReference type="InterPro" id="IPR034907">
    <property type="entry name" value="NDK-like_dom"/>
</dbReference>
<keyword evidence="16" id="KW-1185">Reference proteome</keyword>
<feature type="binding site" evidence="12">
    <location>
        <position position="94"/>
    </location>
    <ligand>
        <name>ATP</name>
        <dbReference type="ChEBI" id="CHEBI:30616"/>
    </ligand>
</feature>
<evidence type="ECO:0000256" key="1">
    <source>
        <dbReference type="ARBA" id="ARBA00001946"/>
    </source>
</evidence>
<evidence type="ECO:0000256" key="3">
    <source>
        <dbReference type="ARBA" id="ARBA00012966"/>
    </source>
</evidence>
<evidence type="ECO:0000256" key="12">
    <source>
        <dbReference type="PROSITE-ProRule" id="PRU00706"/>
    </source>
</evidence>
<evidence type="ECO:0000313" key="16">
    <source>
        <dbReference type="Proteomes" id="UP000003987"/>
    </source>
</evidence>
<dbReference type="Pfam" id="PF00334">
    <property type="entry name" value="NDK"/>
    <property type="match status" value="1"/>
</dbReference>
<dbReference type="GO" id="GO:0005524">
    <property type="term" value="F:ATP binding"/>
    <property type="evidence" value="ECO:0007669"/>
    <property type="project" value="UniProtKB-KW"/>
</dbReference>
<dbReference type="EC" id="2.7.4.6" evidence="3"/>
<dbReference type="EMBL" id="GG698802">
    <property type="protein sequence ID" value="EEU30870.1"/>
    <property type="molecule type" value="Genomic_DNA"/>
</dbReference>
<feature type="active site" description="Pros-phosphohistidine intermediate" evidence="12">
    <location>
        <position position="122"/>
    </location>
</feature>
<sequence length="145" mass="16418">MFKTEYTLVLIKPDGIQSHHLGEIITRIERKNYQIAALEMIKASEDQLRRHYSDKVDQSFFPELIHYMQEGPIAGIVVAGTNVVKEIRKMAGATNPGDATVGTIRADFGREWPDGVMRNVVHTSDSVANAQREIQIWFPELNLPK</sequence>
<feature type="binding site" evidence="12">
    <location>
        <position position="60"/>
    </location>
    <ligand>
        <name>ATP</name>
        <dbReference type="ChEBI" id="CHEBI:30616"/>
    </ligand>
</feature>
<proteinExistence type="inferred from homology"/>
<dbReference type="PRINTS" id="PR01243">
    <property type="entry name" value="NUCDPKINASE"/>
</dbReference>
<dbReference type="FunFam" id="3.30.70.141:FF:000003">
    <property type="entry name" value="Nucleoside diphosphate kinase"/>
    <property type="match status" value="1"/>
</dbReference>
<evidence type="ECO:0000256" key="6">
    <source>
        <dbReference type="ARBA" id="ARBA00022723"/>
    </source>
</evidence>
<dbReference type="AlphaFoldDB" id="C7XUA9"/>
<evidence type="ECO:0000256" key="4">
    <source>
        <dbReference type="ARBA" id="ARBA00017632"/>
    </source>
</evidence>
<protein>
    <recommendedName>
        <fullName evidence="4">Nucleoside diphosphate kinase</fullName>
        <ecNumber evidence="3">2.7.4.6</ecNumber>
    </recommendedName>
</protein>